<reference evidence="6 7" key="1">
    <citation type="journal article" date="2005" name="Science">
        <title>Genome sequence of Theileria parva, a bovine pathogen that transforms lymphocytes.</title>
        <authorList>
            <person name="Gardner M.J."/>
            <person name="Bishop R."/>
            <person name="Shah T."/>
            <person name="de Villiers E.P."/>
            <person name="Carlton J.M."/>
            <person name="Hall N."/>
            <person name="Ren Q."/>
            <person name="Paulsen I.T."/>
            <person name="Pain A."/>
            <person name="Berriman M."/>
            <person name="Wilson R.J.M."/>
            <person name="Sato S."/>
            <person name="Ralph S.A."/>
            <person name="Mann D.J."/>
            <person name="Xiong Z."/>
            <person name="Shallom S.J."/>
            <person name="Weidman J."/>
            <person name="Jiang L."/>
            <person name="Lynn J."/>
            <person name="Weaver B."/>
            <person name="Shoaibi A."/>
            <person name="Domingo A.R."/>
            <person name="Wasawo D."/>
            <person name="Crabtree J."/>
            <person name="Wortman J.R."/>
            <person name="Haas B."/>
            <person name="Angiuoli S.V."/>
            <person name="Creasy T.H."/>
            <person name="Lu C."/>
            <person name="Suh B."/>
            <person name="Silva J.C."/>
            <person name="Utterback T.R."/>
            <person name="Feldblyum T.V."/>
            <person name="Pertea M."/>
            <person name="Allen J."/>
            <person name="Nierman W.C."/>
            <person name="Taracha E.L.N."/>
            <person name="Salzberg S.L."/>
            <person name="White O.R."/>
            <person name="Fitzhugh H.A."/>
            <person name="Morzaria S."/>
            <person name="Venter J.C."/>
            <person name="Fraser C.M."/>
            <person name="Nene V."/>
        </authorList>
    </citation>
    <scope>NUCLEOTIDE SEQUENCE [LARGE SCALE GENOMIC DNA]</scope>
    <source>
        <strain evidence="6 7">Muguga</strain>
    </source>
</reference>
<proteinExistence type="predicted"/>
<evidence type="ECO:0000256" key="4">
    <source>
        <dbReference type="ARBA" id="ARBA00023136"/>
    </source>
</evidence>
<keyword evidence="4" id="KW-0472">Membrane</keyword>
<comment type="caution">
    <text evidence="6">The sequence shown here is derived from an EMBL/GenBank/DDBJ whole genome shotgun (WGS) entry which is preliminary data.</text>
</comment>
<keyword evidence="7" id="KW-1185">Reference proteome</keyword>
<dbReference type="AlphaFoldDB" id="Q4N2Y4"/>
<dbReference type="Pfam" id="PF02544">
    <property type="entry name" value="Steroid_dh"/>
    <property type="match status" value="1"/>
</dbReference>
<evidence type="ECO:0000313" key="6">
    <source>
        <dbReference type="EMBL" id="EAN31560.1"/>
    </source>
</evidence>
<dbReference type="PANTHER" id="PTHR14624:SF0">
    <property type="entry name" value="POLYPRENOL REDUCTASE"/>
    <property type="match status" value="1"/>
</dbReference>
<dbReference type="GO" id="GO:0005783">
    <property type="term" value="C:endoplasmic reticulum"/>
    <property type="evidence" value="ECO:0007669"/>
    <property type="project" value="TreeGrafter"/>
</dbReference>
<keyword evidence="2" id="KW-0812">Transmembrane</keyword>
<dbReference type="PROSITE" id="PS50244">
    <property type="entry name" value="S5A_REDUCTASE"/>
    <property type="match status" value="1"/>
</dbReference>
<dbReference type="InterPro" id="IPR001104">
    <property type="entry name" value="3-oxo-5_a-steroid_4-DH_C"/>
</dbReference>
<name>Q4N2Y4_THEPA</name>
<gene>
    <name evidence="6" type="ordered locus">TP04_0208</name>
</gene>
<keyword evidence="3" id="KW-1133">Transmembrane helix</keyword>
<evidence type="ECO:0000259" key="5">
    <source>
        <dbReference type="Pfam" id="PF02544"/>
    </source>
</evidence>
<feature type="domain" description="3-oxo-5-alpha-steroid 4-dehydrogenase C-terminal" evidence="5">
    <location>
        <begin position="4"/>
        <end position="83"/>
    </location>
</feature>
<dbReference type="GO" id="GO:0006488">
    <property type="term" value="P:dolichol-linked oligosaccharide biosynthetic process"/>
    <property type="evidence" value="ECO:0007669"/>
    <property type="project" value="InterPro"/>
</dbReference>
<dbReference type="UniPathway" id="UPA00378"/>
<sequence length="101" mass="11524">MIFSYYVATAFAVNNPNNYAPIKFCVFLNMFAQGLQFYCHVKLSKLRTDTSDAKVYKVPKGGPFNFILCPHYLAEILIYVSLCCNLNMFVSKNSIFSGYYA</sequence>
<dbReference type="GO" id="GO:0003865">
    <property type="term" value="F:3-oxo-5-alpha-steroid 4-dehydrogenase activity"/>
    <property type="evidence" value="ECO:0007669"/>
    <property type="project" value="TreeGrafter"/>
</dbReference>
<dbReference type="PANTHER" id="PTHR14624">
    <property type="entry name" value="DFG10 PROTEIN"/>
    <property type="match status" value="1"/>
</dbReference>
<organism evidence="6 7">
    <name type="scientific">Theileria parva</name>
    <name type="common">East coast fever infection agent</name>
    <dbReference type="NCBI Taxonomy" id="5875"/>
    <lineage>
        <taxon>Eukaryota</taxon>
        <taxon>Sar</taxon>
        <taxon>Alveolata</taxon>
        <taxon>Apicomplexa</taxon>
        <taxon>Aconoidasida</taxon>
        <taxon>Piroplasmida</taxon>
        <taxon>Theileriidae</taxon>
        <taxon>Theileria</taxon>
    </lineage>
</organism>
<dbReference type="InterPro" id="IPR039698">
    <property type="entry name" value="Dfg10/SRD5A3"/>
</dbReference>
<evidence type="ECO:0000256" key="1">
    <source>
        <dbReference type="ARBA" id="ARBA00004127"/>
    </source>
</evidence>
<evidence type="ECO:0000256" key="3">
    <source>
        <dbReference type="ARBA" id="ARBA00022989"/>
    </source>
</evidence>
<dbReference type="Proteomes" id="UP000001949">
    <property type="component" value="Unassembled WGS sequence"/>
</dbReference>
<dbReference type="KEGG" id="tpv:TP04_0208"/>
<protein>
    <recommendedName>
        <fullName evidence="5">3-oxo-5-alpha-steroid 4-dehydrogenase C-terminal domain-containing protein</fullName>
    </recommendedName>
</protein>
<dbReference type="GO" id="GO:0016095">
    <property type="term" value="P:polyprenol catabolic process"/>
    <property type="evidence" value="ECO:0007669"/>
    <property type="project" value="TreeGrafter"/>
</dbReference>
<evidence type="ECO:0000256" key="2">
    <source>
        <dbReference type="ARBA" id="ARBA00022692"/>
    </source>
</evidence>
<dbReference type="STRING" id="5875.Q4N2Y4"/>
<dbReference type="InParanoid" id="Q4N2Y4"/>
<dbReference type="EMBL" id="AAGK01000004">
    <property type="protein sequence ID" value="EAN31560.1"/>
    <property type="molecule type" value="Genomic_DNA"/>
</dbReference>
<accession>Q4N2Y4</accession>
<evidence type="ECO:0000313" key="7">
    <source>
        <dbReference type="Proteomes" id="UP000001949"/>
    </source>
</evidence>
<comment type="subcellular location">
    <subcellularLocation>
        <location evidence="1">Endomembrane system</location>
        <topology evidence="1">Multi-pass membrane protein</topology>
    </subcellularLocation>
</comment>
<dbReference type="VEuPathDB" id="PiroplasmaDB:TpMuguga_04g00208"/>
<dbReference type="eggNOG" id="ENOG502QY6B">
    <property type="taxonomic scope" value="Eukaryota"/>
</dbReference>